<dbReference type="AlphaFoldDB" id="A0A8B9NFP9"/>
<sequence>MSSQVWGEPGEGDTGRGGRDGGMDGLLEMGSGGVQGRRDSGMDVPPPLPYCRFHVNLASGAGEGADVALHLNPRFGTEGQAVLNSRHGGEWGPEQCHDLQPFMPGTPFEIVINVTPHAYRVRGWGRGLVRVCGVSKGDIRIHSGYVVFLRW</sequence>
<dbReference type="InterPro" id="IPR001079">
    <property type="entry name" value="Galectin_CRD"/>
</dbReference>
<accession>A0A8B9NFP9</accession>
<proteinExistence type="predicted"/>
<dbReference type="InterPro" id="IPR013320">
    <property type="entry name" value="ConA-like_dom_sf"/>
</dbReference>
<feature type="compositionally biased region" description="Basic and acidic residues" evidence="3">
    <location>
        <begin position="13"/>
        <end position="22"/>
    </location>
</feature>
<dbReference type="Pfam" id="PF00337">
    <property type="entry name" value="Gal-bind_lectin"/>
    <property type="match status" value="1"/>
</dbReference>
<dbReference type="SMART" id="SM00908">
    <property type="entry name" value="Gal-bind_lectin"/>
    <property type="match status" value="1"/>
</dbReference>
<dbReference type="PANTHER" id="PTHR11346:SF176">
    <property type="entry name" value="32 KDA BETA-GALACTOSIDE-BINDING LECTIN LEC-3"/>
    <property type="match status" value="1"/>
</dbReference>
<dbReference type="Proteomes" id="UP000694541">
    <property type="component" value="Unplaced"/>
</dbReference>
<dbReference type="PANTHER" id="PTHR11346">
    <property type="entry name" value="GALECTIN"/>
    <property type="match status" value="1"/>
</dbReference>
<dbReference type="CDD" id="cd00070">
    <property type="entry name" value="GLECT"/>
    <property type="match status" value="1"/>
</dbReference>
<protein>
    <recommendedName>
        <fullName evidence="2">Galectin</fullName>
    </recommendedName>
</protein>
<feature type="region of interest" description="Disordered" evidence="3">
    <location>
        <begin position="1"/>
        <end position="40"/>
    </location>
</feature>
<evidence type="ECO:0000256" key="2">
    <source>
        <dbReference type="RuleBase" id="RU102079"/>
    </source>
</evidence>
<reference evidence="5" key="1">
    <citation type="submission" date="2025-08" db="UniProtKB">
        <authorList>
            <consortium name="Ensembl"/>
        </authorList>
    </citation>
    <scope>IDENTIFICATION</scope>
</reference>
<reference evidence="5" key="2">
    <citation type="submission" date="2025-09" db="UniProtKB">
        <authorList>
            <consortium name="Ensembl"/>
        </authorList>
    </citation>
    <scope>IDENTIFICATION</scope>
</reference>
<dbReference type="Gene3D" id="2.60.120.200">
    <property type="match status" value="1"/>
</dbReference>
<dbReference type="GO" id="GO:0030246">
    <property type="term" value="F:carbohydrate binding"/>
    <property type="evidence" value="ECO:0007669"/>
    <property type="project" value="UniProtKB-UniRule"/>
</dbReference>
<dbReference type="Ensembl" id="ENSANIT00000021827.1">
    <property type="protein sequence ID" value="ENSANIP00000021128.1"/>
    <property type="gene ID" value="ENSANIG00000014365.1"/>
</dbReference>
<dbReference type="PROSITE" id="PS51304">
    <property type="entry name" value="GALECTIN"/>
    <property type="match status" value="1"/>
</dbReference>
<evidence type="ECO:0000259" key="4">
    <source>
        <dbReference type="PROSITE" id="PS51304"/>
    </source>
</evidence>
<evidence type="ECO:0000313" key="6">
    <source>
        <dbReference type="Proteomes" id="UP000694541"/>
    </source>
</evidence>
<name>A0A8B9NFP9_9AVES</name>
<organism evidence="5 6">
    <name type="scientific">Accipiter nisus</name>
    <name type="common">Eurasian sparrowhawk</name>
    <dbReference type="NCBI Taxonomy" id="211598"/>
    <lineage>
        <taxon>Eukaryota</taxon>
        <taxon>Metazoa</taxon>
        <taxon>Chordata</taxon>
        <taxon>Craniata</taxon>
        <taxon>Vertebrata</taxon>
        <taxon>Euteleostomi</taxon>
        <taxon>Archelosauria</taxon>
        <taxon>Archosauria</taxon>
        <taxon>Dinosauria</taxon>
        <taxon>Saurischia</taxon>
        <taxon>Theropoda</taxon>
        <taxon>Coelurosauria</taxon>
        <taxon>Aves</taxon>
        <taxon>Neognathae</taxon>
        <taxon>Neoaves</taxon>
        <taxon>Telluraves</taxon>
        <taxon>Accipitrimorphae</taxon>
        <taxon>Accipitriformes</taxon>
        <taxon>Accipitridae</taxon>
        <taxon>Accipitrinae</taxon>
        <taxon>Accipiter</taxon>
    </lineage>
</organism>
<evidence type="ECO:0000256" key="1">
    <source>
        <dbReference type="ARBA" id="ARBA00022734"/>
    </source>
</evidence>
<feature type="domain" description="Galectin" evidence="4">
    <location>
        <begin position="25"/>
        <end position="151"/>
    </location>
</feature>
<keyword evidence="1 2" id="KW-0430">Lectin</keyword>
<evidence type="ECO:0000313" key="5">
    <source>
        <dbReference type="Ensembl" id="ENSANIP00000021128.1"/>
    </source>
</evidence>
<dbReference type="SUPFAM" id="SSF49899">
    <property type="entry name" value="Concanavalin A-like lectins/glucanases"/>
    <property type="match status" value="1"/>
</dbReference>
<evidence type="ECO:0000256" key="3">
    <source>
        <dbReference type="SAM" id="MobiDB-lite"/>
    </source>
</evidence>
<dbReference type="InterPro" id="IPR044156">
    <property type="entry name" value="Galectin-like"/>
</dbReference>
<dbReference type="GO" id="GO:0016936">
    <property type="term" value="F:galactoside binding"/>
    <property type="evidence" value="ECO:0007669"/>
    <property type="project" value="TreeGrafter"/>
</dbReference>
<keyword evidence="6" id="KW-1185">Reference proteome</keyword>